<feature type="transmembrane region" description="Helical" evidence="5">
    <location>
        <begin position="454"/>
        <end position="471"/>
    </location>
</feature>
<dbReference type="Proteomes" id="UP000051589">
    <property type="component" value="Unassembled WGS sequence"/>
</dbReference>
<protein>
    <submittedName>
        <fullName evidence="6">Amino acid transporter</fullName>
    </submittedName>
</protein>
<evidence type="ECO:0000256" key="2">
    <source>
        <dbReference type="ARBA" id="ARBA00022692"/>
    </source>
</evidence>
<dbReference type="GO" id="GO:0022857">
    <property type="term" value="F:transmembrane transporter activity"/>
    <property type="evidence" value="ECO:0007669"/>
    <property type="project" value="InterPro"/>
</dbReference>
<dbReference type="PANTHER" id="PTHR47704">
    <property type="entry name" value="POTASSIUM TRANSPORTER KIMA"/>
    <property type="match status" value="1"/>
</dbReference>
<gene>
    <name evidence="6" type="ORF">FD13_GL001913</name>
</gene>
<evidence type="ECO:0000256" key="5">
    <source>
        <dbReference type="SAM" id="Phobius"/>
    </source>
</evidence>
<dbReference type="Gene3D" id="1.20.1740.10">
    <property type="entry name" value="Amino acid/polyamine transporter I"/>
    <property type="match status" value="1"/>
</dbReference>
<evidence type="ECO:0000256" key="3">
    <source>
        <dbReference type="ARBA" id="ARBA00022989"/>
    </source>
</evidence>
<keyword evidence="4 5" id="KW-0472">Membrane</keyword>
<organism evidence="6 7">
    <name type="scientific">Levilactobacillus senmaizukei DSM 21775 = NBRC 103853</name>
    <dbReference type="NCBI Taxonomy" id="1423803"/>
    <lineage>
        <taxon>Bacteria</taxon>
        <taxon>Bacillati</taxon>
        <taxon>Bacillota</taxon>
        <taxon>Bacilli</taxon>
        <taxon>Lactobacillales</taxon>
        <taxon>Lactobacillaceae</taxon>
        <taxon>Levilactobacillus</taxon>
    </lineage>
</organism>
<keyword evidence="7" id="KW-1185">Reference proteome</keyword>
<feature type="transmembrane region" description="Helical" evidence="5">
    <location>
        <begin position="395"/>
        <end position="418"/>
    </location>
</feature>
<evidence type="ECO:0000256" key="1">
    <source>
        <dbReference type="ARBA" id="ARBA00004141"/>
    </source>
</evidence>
<comment type="caution">
    <text evidence="6">The sequence shown here is derived from an EMBL/GenBank/DDBJ whole genome shotgun (WGS) entry which is preliminary data.</text>
</comment>
<feature type="transmembrane region" description="Helical" evidence="5">
    <location>
        <begin position="84"/>
        <end position="103"/>
    </location>
</feature>
<sequence length="633" mass="69643">MNEGVKRAEARFIICGDKEKVVMWHYLKRVLIGKPLKTMDEGGQALTKFKALALLSSDALSSVAYGTEQITTVLITLSAAALMYQLWVAALVLILLFAITLSYQQIIHAYPSGGGAYVVASKNWGQSAGLVAGGSLLVDYMLTVAVSTTSGTEAITSAIPALYPYSVLISILIVIGIMLLNLRGMRESASFLTVPVYLFIGMIIVMVGMGLYNITTGNITYHAAAPMNGSVQGMTLLLFFRAFSSGSSSLTGVEAISNAVPNFKEPKRHNAAATLAIMAAILAVFFAGITYLSYYMGIRPESSQTVLSQIASGVFGHGVLYYLLQLSTAMILAVAANTGFSAFPILAYNLAKDKFLPHAYLDRGDRLGYSNGIISLAVGAIVLIFIFHGQTTLLIPLYAIGVFVPFVLSQSGMIIHWFREREGFWAGKAFINLIGALISLGLVILLLWQHFSNVWPYLIIMPLVLRLFYRIKHHYRNVARQLRVAEKAKADIHSYDGATVIVLVSNITRVTTGAINYAQSIGDYVIAMHVSFDENPEKEHKTAQEFKAEFPDIRFVDIHSSYRSIATPTLRFCDVIAKRAAERNFTTTVLVPQFVPRHPWQNVLHNQTALRLRAILNSRENIIVSTYNYHLKD</sequence>
<dbReference type="Pfam" id="PF13520">
    <property type="entry name" value="AA_permease_2"/>
    <property type="match status" value="1"/>
</dbReference>
<dbReference type="PATRIC" id="fig|1423803.3.peg.1971"/>
<reference evidence="6 7" key="1">
    <citation type="journal article" date="2015" name="Genome Announc.">
        <title>Expanding the biotechnology potential of lactobacilli through comparative genomics of 213 strains and associated genera.</title>
        <authorList>
            <person name="Sun Z."/>
            <person name="Harris H.M."/>
            <person name="McCann A."/>
            <person name="Guo C."/>
            <person name="Argimon S."/>
            <person name="Zhang W."/>
            <person name="Yang X."/>
            <person name="Jeffery I.B."/>
            <person name="Cooney J.C."/>
            <person name="Kagawa T.F."/>
            <person name="Liu W."/>
            <person name="Song Y."/>
            <person name="Salvetti E."/>
            <person name="Wrobel A."/>
            <person name="Rasinkangas P."/>
            <person name="Parkhill J."/>
            <person name="Rea M.C."/>
            <person name="O'Sullivan O."/>
            <person name="Ritari J."/>
            <person name="Douillard F.P."/>
            <person name="Paul Ross R."/>
            <person name="Yang R."/>
            <person name="Briner A.E."/>
            <person name="Felis G.E."/>
            <person name="de Vos W.M."/>
            <person name="Barrangou R."/>
            <person name="Klaenhammer T.R."/>
            <person name="Caufield P.W."/>
            <person name="Cui Y."/>
            <person name="Zhang H."/>
            <person name="O'Toole P.W."/>
        </authorList>
    </citation>
    <scope>NUCLEOTIDE SEQUENCE [LARGE SCALE GENOMIC DNA]</scope>
    <source>
        <strain evidence="6 7">DSM 21775</strain>
    </source>
</reference>
<dbReference type="GO" id="GO:0016020">
    <property type="term" value="C:membrane"/>
    <property type="evidence" value="ECO:0007669"/>
    <property type="project" value="UniProtKB-SubCell"/>
</dbReference>
<keyword evidence="3 5" id="KW-1133">Transmembrane helix</keyword>
<feature type="transmembrane region" description="Helical" evidence="5">
    <location>
        <begin position="194"/>
        <end position="214"/>
    </location>
</feature>
<evidence type="ECO:0000313" key="7">
    <source>
        <dbReference type="Proteomes" id="UP000051589"/>
    </source>
</evidence>
<feature type="transmembrane region" description="Helical" evidence="5">
    <location>
        <begin position="271"/>
        <end position="294"/>
    </location>
</feature>
<accession>A0A0R2DQ55</accession>
<dbReference type="EMBL" id="AYZH01000007">
    <property type="protein sequence ID" value="KRN02460.1"/>
    <property type="molecule type" value="Genomic_DNA"/>
</dbReference>
<dbReference type="AlphaFoldDB" id="A0A0R2DQ55"/>
<feature type="transmembrane region" description="Helical" evidence="5">
    <location>
        <begin position="430"/>
        <end position="448"/>
    </location>
</feature>
<feature type="transmembrane region" description="Helical" evidence="5">
    <location>
        <begin position="330"/>
        <end position="351"/>
    </location>
</feature>
<dbReference type="InterPro" id="IPR053153">
    <property type="entry name" value="APC_K+_Transporter"/>
</dbReference>
<evidence type="ECO:0000313" key="6">
    <source>
        <dbReference type="EMBL" id="KRN02460.1"/>
    </source>
</evidence>
<proteinExistence type="predicted"/>
<keyword evidence="2 5" id="KW-0812">Transmembrane</keyword>
<feature type="transmembrane region" description="Helical" evidence="5">
    <location>
        <begin position="162"/>
        <end position="182"/>
    </location>
</feature>
<dbReference type="STRING" id="1423803.FD13_GL001913"/>
<feature type="transmembrane region" description="Helical" evidence="5">
    <location>
        <begin position="372"/>
        <end position="389"/>
    </location>
</feature>
<name>A0A0R2DQ55_9LACO</name>
<evidence type="ECO:0000256" key="4">
    <source>
        <dbReference type="ARBA" id="ARBA00023136"/>
    </source>
</evidence>
<dbReference type="InterPro" id="IPR002293">
    <property type="entry name" value="AA/rel_permease1"/>
</dbReference>
<dbReference type="PANTHER" id="PTHR47704:SF1">
    <property type="entry name" value="POTASSIUM TRANSPORTER KIMA"/>
    <property type="match status" value="1"/>
</dbReference>
<feature type="transmembrane region" description="Helical" evidence="5">
    <location>
        <begin position="124"/>
        <end position="142"/>
    </location>
</feature>
<comment type="subcellular location">
    <subcellularLocation>
        <location evidence="1">Membrane</location>
        <topology evidence="1">Multi-pass membrane protein</topology>
    </subcellularLocation>
</comment>